<dbReference type="PANTHER" id="PTHR31390">
    <property type="entry name" value="EXPRESSED PROTEIN"/>
    <property type="match status" value="1"/>
</dbReference>
<dbReference type="STRING" id="13333.U5D6F4"/>
<dbReference type="OMA" id="ERWESGH"/>
<gene>
    <name evidence="2" type="ORF">AMTR_s00039p00237690</name>
</gene>
<evidence type="ECO:0000256" key="1">
    <source>
        <dbReference type="SAM" id="MobiDB-lite"/>
    </source>
</evidence>
<organism evidence="2 3">
    <name type="scientific">Amborella trichopoda</name>
    <dbReference type="NCBI Taxonomy" id="13333"/>
    <lineage>
        <taxon>Eukaryota</taxon>
        <taxon>Viridiplantae</taxon>
        <taxon>Streptophyta</taxon>
        <taxon>Embryophyta</taxon>
        <taxon>Tracheophyta</taxon>
        <taxon>Spermatophyta</taxon>
        <taxon>Magnoliopsida</taxon>
        <taxon>Amborellales</taxon>
        <taxon>Amborellaceae</taxon>
        <taxon>Amborella</taxon>
    </lineage>
</organism>
<feature type="compositionally biased region" description="Low complexity" evidence="1">
    <location>
        <begin position="189"/>
        <end position="204"/>
    </location>
</feature>
<sequence length="620" mass="69232">MKKKVNSKDKEDFHDENYFLVPDRNHDIILAKEKQFLLDLNKVSERVSHELLVKNRGGNSCSFMTVDRTGDCCNEELSCRNSFCDKFTKSNTIDLSNLGDHYPLALEFIKKSSHLRIICSASIAFNKSLKQRTSKLEVQFKGLVTSQNNGISSPITGCKPIEYSEIAHLQERIMSTGDENGKTESVLRSPIYSNSPNQYSNSSSRTPSAMDDRKISSWESDSSLVIVNDTSSHKPVTLSKGLIHCSWKDGLPHFVFSLDDSHEVLVAKPQRVEFSGEKALDFIYFFHLRSNGEKSQQKAQKNSSNLIGKMTVSSRSNPVESEFFDSNFVLYGAKEDQVRCNMSKMASSSPYRSWNKGAQKKAGNIFGTYSRFQHSPLPKFRETNVKLKELNWENPLDASNKQDCLVIDNPLGENMLPNLELASILVKCHNSKKTGQEATIGGWGLKFLEKTSVDGACNSPSQSKTNNLEVVSFKNCNESVSRNEGKMIAGMTVLVPAGFHGGPRTRNGGPSSLYERWESGHCDCGGWDMGCPLTVMNLRERNDAKVVIEVDTKEDCQSFELYIKGSKKGVPAVKLVNIHEGLYFIYFQSNLSALQSFSIGMAMIHAQSPGLPVNHVQQMK</sequence>
<dbReference type="Proteomes" id="UP000017836">
    <property type="component" value="Unassembled WGS sequence"/>
</dbReference>
<accession>U5D6F4</accession>
<proteinExistence type="predicted"/>
<reference evidence="3" key="1">
    <citation type="journal article" date="2013" name="Science">
        <title>The Amborella genome and the evolution of flowering plants.</title>
        <authorList>
            <consortium name="Amborella Genome Project"/>
        </authorList>
    </citation>
    <scope>NUCLEOTIDE SEQUENCE [LARGE SCALE GENOMIC DNA]</scope>
</reference>
<evidence type="ECO:0000313" key="2">
    <source>
        <dbReference type="EMBL" id="ERN15943.1"/>
    </source>
</evidence>
<dbReference type="HOGENOM" id="CLU_441011_0_0_1"/>
<dbReference type="Gramene" id="ERN15943">
    <property type="protein sequence ID" value="ERN15943"/>
    <property type="gene ID" value="AMTR_s00039p00237690"/>
</dbReference>
<dbReference type="InterPro" id="IPR021916">
    <property type="entry name" value="DUF3527"/>
</dbReference>
<keyword evidence="3" id="KW-1185">Reference proteome</keyword>
<dbReference type="PANTHER" id="PTHR31390:SF2">
    <property type="entry name" value="EXPRESSED PROTEIN"/>
    <property type="match status" value="1"/>
</dbReference>
<evidence type="ECO:0000313" key="3">
    <source>
        <dbReference type="Proteomes" id="UP000017836"/>
    </source>
</evidence>
<feature type="region of interest" description="Disordered" evidence="1">
    <location>
        <begin position="177"/>
        <end position="211"/>
    </location>
</feature>
<dbReference type="Pfam" id="PF12043">
    <property type="entry name" value="DUF3527"/>
    <property type="match status" value="1"/>
</dbReference>
<name>U5D6F4_AMBTC</name>
<dbReference type="EMBL" id="KI392495">
    <property type="protein sequence ID" value="ERN15943.1"/>
    <property type="molecule type" value="Genomic_DNA"/>
</dbReference>
<dbReference type="OrthoDB" id="767438at2759"/>
<dbReference type="eggNOG" id="ENOG502QSDE">
    <property type="taxonomic scope" value="Eukaryota"/>
</dbReference>
<protein>
    <submittedName>
        <fullName evidence="2">Uncharacterized protein</fullName>
    </submittedName>
</protein>
<dbReference type="AlphaFoldDB" id="U5D6F4"/>